<dbReference type="STRING" id="40998.A0A2P8A011"/>
<accession>A0A2P8A011</accession>
<keyword evidence="4" id="KW-1185">Reference proteome</keyword>
<evidence type="ECO:0000259" key="1">
    <source>
        <dbReference type="Pfam" id="PF01425"/>
    </source>
</evidence>
<feature type="domain" description="Amidase" evidence="1">
    <location>
        <begin position="196"/>
        <end position="365"/>
    </location>
</feature>
<dbReference type="Pfam" id="PF01425">
    <property type="entry name" value="Amidase"/>
    <property type="match status" value="1"/>
</dbReference>
<evidence type="ECO:0000313" key="4">
    <source>
        <dbReference type="Proteomes" id="UP000243723"/>
    </source>
</evidence>
<reference evidence="3 4" key="1">
    <citation type="submission" date="2017-05" db="EMBL/GenBank/DDBJ databases">
        <title>Draft genome sequence of Elsinoe australis.</title>
        <authorList>
            <person name="Cheng Q."/>
        </authorList>
    </citation>
    <scope>NUCLEOTIDE SEQUENCE [LARGE SCALE GENOMIC DNA]</scope>
    <source>
        <strain evidence="3 4">NL1</strain>
    </source>
</reference>
<evidence type="ECO:0000313" key="3">
    <source>
        <dbReference type="EMBL" id="PSK53797.1"/>
    </source>
</evidence>
<dbReference type="InterPro" id="IPR036928">
    <property type="entry name" value="AS_sf"/>
</dbReference>
<dbReference type="AlphaFoldDB" id="A0A2P8A011"/>
<name>A0A2P8A011_9PEZI</name>
<dbReference type="Gene3D" id="3.90.1300.10">
    <property type="entry name" value="Amidase signature (AS) domain"/>
    <property type="match status" value="1"/>
</dbReference>
<sequence>MARTTYFLLAASFAFNCFASYVLQLNGTSYYSPDQVEATIRYNGKVGRTPIPLTFLSVSKPTVSQADISSEVERFIDHDDVFSEAFLSTVFIASANGSNVELSPDCASFGSNSSTIRALSASDLSGSLRSGPYILYPDGRITKAYRLYTDPAFAFVESVTPGPDGTFIPITGGAQGGINGGVSVAVPSRLYYSEPSPERPLEGQRLAVKDIYDLKGLQTSAGSRAYFALRKIANETAPSVQSLIDLGAVVVGKSKTTFFALGEYPTADYVDQLAPFNPRGDGYQNPEGSSSGTGAGLATYPWLDFGTGSDTGGSVRLPSKQNGLFGMRITNASLPLTGIIPITPHFDTPGLLTRSAELLQTAYKAWLPSLKLYKSYPRRILLPSEFWPPTNNLSAPTYNTFLASLSAFLSAPLVPISQNASFKAYTNSSLGIQPYLSTSFSNITTYDQVRLAARPFIAEYKARFGADPFLNPVPVVEWGYGETVTQEGYDTAVSRVLTYGEWFRSQLVPSCEDAIVVYPFGAGVEDYRDAYVESPTLFGSTYAPGLQAVYAGVPDYTVPVGTRRYTSRISKREEELPVTVGIIAGQGCEGMLVDLVVEMAERGLVVGEVKTGKTMY</sequence>
<proteinExistence type="predicted"/>
<dbReference type="Pfam" id="PF26053">
    <property type="entry name" value="DUF8016"/>
    <property type="match status" value="1"/>
</dbReference>
<feature type="domain" description="Scytalone dehydratase-like protein Arp1 N-terminal" evidence="2">
    <location>
        <begin position="47"/>
        <end position="148"/>
    </location>
</feature>
<gene>
    <name evidence="3" type="ORF">B9Z65_7603</name>
</gene>
<comment type="caution">
    <text evidence="3">The sequence shown here is derived from an EMBL/GenBank/DDBJ whole genome shotgun (WGS) entry which is preliminary data.</text>
</comment>
<keyword evidence="3" id="KW-0808">Transferase</keyword>
<organism evidence="3 4">
    <name type="scientific">Elsinoe australis</name>
    <dbReference type="NCBI Taxonomy" id="40998"/>
    <lineage>
        <taxon>Eukaryota</taxon>
        <taxon>Fungi</taxon>
        <taxon>Dikarya</taxon>
        <taxon>Ascomycota</taxon>
        <taxon>Pezizomycotina</taxon>
        <taxon>Dothideomycetes</taxon>
        <taxon>Dothideomycetidae</taxon>
        <taxon>Myriangiales</taxon>
        <taxon>Elsinoaceae</taxon>
        <taxon>Elsinoe</taxon>
    </lineage>
</organism>
<dbReference type="SUPFAM" id="SSF75304">
    <property type="entry name" value="Amidase signature (AS) enzymes"/>
    <property type="match status" value="1"/>
</dbReference>
<dbReference type="PANTHER" id="PTHR46310:SF7">
    <property type="entry name" value="AMIDASE 1"/>
    <property type="match status" value="1"/>
</dbReference>
<protein>
    <submittedName>
        <fullName evidence="3">Aspartyl/glutamyl-tRNA(Asn/Gln) amidotransferase, A subunit</fullName>
    </submittedName>
</protein>
<dbReference type="OrthoDB" id="5423360at2759"/>
<dbReference type="EMBL" id="NHZQ01000087">
    <property type="protein sequence ID" value="PSK53797.1"/>
    <property type="molecule type" value="Genomic_DNA"/>
</dbReference>
<dbReference type="InterPro" id="IPR023631">
    <property type="entry name" value="Amidase_dom"/>
</dbReference>
<evidence type="ECO:0000259" key="2">
    <source>
        <dbReference type="Pfam" id="PF26053"/>
    </source>
</evidence>
<dbReference type="Proteomes" id="UP000243723">
    <property type="component" value="Unassembled WGS sequence"/>
</dbReference>
<dbReference type="InterPro" id="IPR058329">
    <property type="entry name" value="Arp1_N"/>
</dbReference>
<dbReference type="GO" id="GO:0016740">
    <property type="term" value="F:transferase activity"/>
    <property type="evidence" value="ECO:0007669"/>
    <property type="project" value="UniProtKB-KW"/>
</dbReference>
<dbReference type="PANTHER" id="PTHR46310">
    <property type="entry name" value="AMIDASE 1"/>
    <property type="match status" value="1"/>
</dbReference>